<evidence type="ECO:0000256" key="5">
    <source>
        <dbReference type="ARBA" id="ARBA00023136"/>
    </source>
</evidence>
<dbReference type="GO" id="GO:0005886">
    <property type="term" value="C:plasma membrane"/>
    <property type="evidence" value="ECO:0007669"/>
    <property type="project" value="UniProtKB-SubCell"/>
</dbReference>
<reference evidence="8 9" key="1">
    <citation type="submission" date="2018-07" db="EMBL/GenBank/DDBJ databases">
        <title>Genomic Encyclopedia of Type Strains, Phase IV (KMG-IV): sequencing the most valuable type-strain genomes for metagenomic binning, comparative biology and taxonomic classification.</title>
        <authorList>
            <person name="Goeker M."/>
        </authorList>
    </citation>
    <scope>NUCLEOTIDE SEQUENCE [LARGE SCALE GENOMIC DNA]</scope>
    <source>
        <strain evidence="8 9">DSM 100911</strain>
    </source>
</reference>
<dbReference type="OrthoDB" id="9812084at2"/>
<evidence type="ECO:0000256" key="4">
    <source>
        <dbReference type="ARBA" id="ARBA00022989"/>
    </source>
</evidence>
<keyword evidence="3 7" id="KW-0812">Transmembrane</keyword>
<accession>A0A369ACI5</accession>
<proteinExistence type="predicted"/>
<keyword evidence="2" id="KW-1003">Cell membrane</keyword>
<evidence type="ECO:0000256" key="7">
    <source>
        <dbReference type="SAM" id="Phobius"/>
    </source>
</evidence>
<feature type="transmembrane region" description="Helical" evidence="7">
    <location>
        <begin position="42"/>
        <end position="64"/>
    </location>
</feature>
<feature type="region of interest" description="Disordered" evidence="6">
    <location>
        <begin position="116"/>
        <end position="139"/>
    </location>
</feature>
<keyword evidence="5 7" id="KW-0472">Membrane</keyword>
<organism evidence="8 9">
    <name type="scientific">Extensimonas vulgaris</name>
    <dbReference type="NCBI Taxonomy" id="1031594"/>
    <lineage>
        <taxon>Bacteria</taxon>
        <taxon>Pseudomonadati</taxon>
        <taxon>Pseudomonadota</taxon>
        <taxon>Betaproteobacteria</taxon>
        <taxon>Burkholderiales</taxon>
        <taxon>Comamonadaceae</taxon>
        <taxon>Extensimonas</taxon>
    </lineage>
</organism>
<dbReference type="GO" id="GO:0015171">
    <property type="term" value="F:amino acid transmembrane transporter activity"/>
    <property type="evidence" value="ECO:0007669"/>
    <property type="project" value="TreeGrafter"/>
</dbReference>
<feature type="transmembrane region" description="Helical" evidence="7">
    <location>
        <begin position="240"/>
        <end position="257"/>
    </location>
</feature>
<evidence type="ECO:0000256" key="3">
    <source>
        <dbReference type="ARBA" id="ARBA00022692"/>
    </source>
</evidence>
<dbReference type="GO" id="GO:0033228">
    <property type="term" value="P:cysteine export across plasma membrane"/>
    <property type="evidence" value="ECO:0007669"/>
    <property type="project" value="TreeGrafter"/>
</dbReference>
<feature type="transmembrane region" description="Helical" evidence="7">
    <location>
        <begin position="203"/>
        <end position="228"/>
    </location>
</feature>
<evidence type="ECO:0000313" key="8">
    <source>
        <dbReference type="EMBL" id="RCX07070.1"/>
    </source>
</evidence>
<evidence type="ECO:0000256" key="2">
    <source>
        <dbReference type="ARBA" id="ARBA00022475"/>
    </source>
</evidence>
<evidence type="ECO:0000313" key="9">
    <source>
        <dbReference type="Proteomes" id="UP000252174"/>
    </source>
</evidence>
<feature type="transmembrane region" description="Helical" evidence="7">
    <location>
        <begin position="70"/>
        <end position="88"/>
    </location>
</feature>
<dbReference type="Pfam" id="PF01810">
    <property type="entry name" value="LysE"/>
    <property type="match status" value="1"/>
</dbReference>
<comment type="caution">
    <text evidence="8">The sequence shown here is derived from an EMBL/GenBank/DDBJ whole genome shotgun (WGS) entry which is preliminary data.</text>
</comment>
<dbReference type="PANTHER" id="PTHR30086">
    <property type="entry name" value="ARGININE EXPORTER PROTEIN ARGO"/>
    <property type="match status" value="1"/>
</dbReference>
<protein>
    <submittedName>
        <fullName evidence="8">Threonine/homoserine/homoserine lactone efflux protein</fullName>
    </submittedName>
</protein>
<dbReference type="AlphaFoldDB" id="A0A369ACI5"/>
<keyword evidence="4 7" id="KW-1133">Transmembrane helix</keyword>
<dbReference type="PANTHER" id="PTHR30086:SF20">
    <property type="entry name" value="ARGININE EXPORTER PROTEIN ARGO-RELATED"/>
    <property type="match status" value="1"/>
</dbReference>
<dbReference type="Proteomes" id="UP000252174">
    <property type="component" value="Unassembled WGS sequence"/>
</dbReference>
<dbReference type="RefSeq" id="WP_114484363.1">
    <property type="nucleotide sequence ID" value="NZ_QPJU01000019.1"/>
</dbReference>
<gene>
    <name evidence="8" type="ORF">DFR45_1193</name>
</gene>
<dbReference type="EMBL" id="QPJU01000019">
    <property type="protein sequence ID" value="RCX07070.1"/>
    <property type="molecule type" value="Genomic_DNA"/>
</dbReference>
<evidence type="ECO:0000256" key="1">
    <source>
        <dbReference type="ARBA" id="ARBA00004651"/>
    </source>
</evidence>
<name>A0A369ACI5_9BURK</name>
<evidence type="ECO:0000256" key="6">
    <source>
        <dbReference type="SAM" id="MobiDB-lite"/>
    </source>
</evidence>
<sequence>MNATEFTTLLLFCAAMTFSPGPNTTLSTALAANLGLRRALRFCLAVPTGWSLILLASGLGLATLIARVPALRWAITLLGVAYMLWLAYRLSTSARLAQADEARPGACRTLGVESENAPQRGQFLPDSPPHSGAMGQEAGKKWAAGAHSQPTIPKPDRLLGLGFWQGVALQFVNIKAWMLALTLSAGWVVNTAEQSAAIPAERLAIVSAVMLAFAFASNFTYALLGVLLRRWLAQGQRLLWFNRALALVLVATAVWMLRL</sequence>
<comment type="subcellular location">
    <subcellularLocation>
        <location evidence="1">Cell membrane</location>
        <topology evidence="1">Multi-pass membrane protein</topology>
    </subcellularLocation>
</comment>
<keyword evidence="9" id="KW-1185">Reference proteome</keyword>
<dbReference type="InterPro" id="IPR001123">
    <property type="entry name" value="LeuE-type"/>
</dbReference>
<feature type="transmembrane region" description="Helical" evidence="7">
    <location>
        <begin position="158"/>
        <end position="183"/>
    </location>
</feature>